<dbReference type="EMBL" id="NOZQ01000230">
    <property type="protein sequence ID" value="OYD13636.1"/>
    <property type="molecule type" value="Genomic_DNA"/>
</dbReference>
<accession>A0A235BN74</accession>
<sequence length="205" mass="23653">MLVFCFNSYLSVFFCVRFYFFLDFLNDLVYNFIVGEFSVYIKERAFFAIILSVVEVYRRETLGLLLGYRGENKFFVEYAIPSQTAEREFSWTEPKMRAVARMTKIIENMSIEIIGDYHSHTDFRGDRGRAIPSGEDVADMRSGNVHIIVAVNPKLKSKKWRQNNDGTISGTISDYHIRISATTLIGEYKYKRVRIVCPSATGLST</sequence>
<keyword evidence="1" id="KW-0645">Protease</keyword>
<dbReference type="Pfam" id="PF14464">
    <property type="entry name" value="Prok-JAB"/>
    <property type="match status" value="1"/>
</dbReference>
<evidence type="ECO:0000256" key="5">
    <source>
        <dbReference type="ARBA" id="ARBA00023049"/>
    </source>
</evidence>
<dbReference type="GO" id="GO:0008237">
    <property type="term" value="F:metallopeptidase activity"/>
    <property type="evidence" value="ECO:0007669"/>
    <property type="project" value="UniProtKB-KW"/>
</dbReference>
<keyword evidence="5" id="KW-0482">Metalloprotease</keyword>
<evidence type="ECO:0000313" key="8">
    <source>
        <dbReference type="Proteomes" id="UP000215215"/>
    </source>
</evidence>
<keyword evidence="2" id="KW-0479">Metal-binding</keyword>
<dbReference type="InterPro" id="IPR028090">
    <property type="entry name" value="JAB_dom_prok"/>
</dbReference>
<gene>
    <name evidence="7" type="ORF">CH333_10725</name>
</gene>
<dbReference type="GO" id="GO:0006508">
    <property type="term" value="P:proteolysis"/>
    <property type="evidence" value="ECO:0007669"/>
    <property type="project" value="UniProtKB-KW"/>
</dbReference>
<name>A0A235BN74_UNCW3</name>
<evidence type="ECO:0000256" key="3">
    <source>
        <dbReference type="ARBA" id="ARBA00022801"/>
    </source>
</evidence>
<keyword evidence="3" id="KW-0378">Hydrolase</keyword>
<dbReference type="AlphaFoldDB" id="A0A235BN74"/>
<protein>
    <recommendedName>
        <fullName evidence="6">JAB domain-containing protein</fullName>
    </recommendedName>
</protein>
<keyword evidence="4" id="KW-0862">Zinc</keyword>
<dbReference type="SUPFAM" id="SSF102712">
    <property type="entry name" value="JAB1/MPN domain"/>
    <property type="match status" value="1"/>
</dbReference>
<organism evidence="7 8">
    <name type="scientific">candidate division WOR-3 bacterium JGI_Cruoil_03_44_89</name>
    <dbReference type="NCBI Taxonomy" id="1973748"/>
    <lineage>
        <taxon>Bacteria</taxon>
        <taxon>Bacteria division WOR-3</taxon>
    </lineage>
</organism>
<evidence type="ECO:0000256" key="2">
    <source>
        <dbReference type="ARBA" id="ARBA00022723"/>
    </source>
</evidence>
<evidence type="ECO:0000313" key="7">
    <source>
        <dbReference type="EMBL" id="OYD13636.1"/>
    </source>
</evidence>
<feature type="domain" description="JAB" evidence="6">
    <location>
        <begin position="48"/>
        <end position="154"/>
    </location>
</feature>
<evidence type="ECO:0000256" key="1">
    <source>
        <dbReference type="ARBA" id="ARBA00022670"/>
    </source>
</evidence>
<proteinExistence type="predicted"/>
<dbReference type="GO" id="GO:0046872">
    <property type="term" value="F:metal ion binding"/>
    <property type="evidence" value="ECO:0007669"/>
    <property type="project" value="UniProtKB-KW"/>
</dbReference>
<dbReference type="Gene3D" id="3.40.140.10">
    <property type="entry name" value="Cytidine Deaminase, domain 2"/>
    <property type="match status" value="1"/>
</dbReference>
<evidence type="ECO:0000259" key="6">
    <source>
        <dbReference type="Pfam" id="PF14464"/>
    </source>
</evidence>
<dbReference type="Proteomes" id="UP000215215">
    <property type="component" value="Unassembled WGS sequence"/>
</dbReference>
<evidence type="ECO:0000256" key="4">
    <source>
        <dbReference type="ARBA" id="ARBA00022833"/>
    </source>
</evidence>
<comment type="caution">
    <text evidence="7">The sequence shown here is derived from an EMBL/GenBank/DDBJ whole genome shotgun (WGS) entry which is preliminary data.</text>
</comment>
<reference evidence="7 8" key="1">
    <citation type="submission" date="2017-07" db="EMBL/GenBank/DDBJ databases">
        <title>Recovery of genomes from metagenomes via a dereplication, aggregation, and scoring strategy.</title>
        <authorList>
            <person name="Sieber C.M."/>
            <person name="Probst A.J."/>
            <person name="Sharrar A."/>
            <person name="Thomas B.C."/>
            <person name="Hess M."/>
            <person name="Tringe S.G."/>
            <person name="Banfield J.F."/>
        </authorList>
    </citation>
    <scope>NUCLEOTIDE SEQUENCE [LARGE SCALE GENOMIC DNA]</scope>
    <source>
        <strain evidence="7">JGI_Cruoil_03_44_89</strain>
    </source>
</reference>